<comment type="caution">
    <text evidence="2">The sequence shown here is derived from an EMBL/GenBank/DDBJ whole genome shotgun (WGS) entry which is preliminary data.</text>
</comment>
<organism evidence="2 3">
    <name type="scientific">Puccinia sorghi</name>
    <dbReference type="NCBI Taxonomy" id="27349"/>
    <lineage>
        <taxon>Eukaryota</taxon>
        <taxon>Fungi</taxon>
        <taxon>Dikarya</taxon>
        <taxon>Basidiomycota</taxon>
        <taxon>Pucciniomycotina</taxon>
        <taxon>Pucciniomycetes</taxon>
        <taxon>Pucciniales</taxon>
        <taxon>Pucciniaceae</taxon>
        <taxon>Puccinia</taxon>
    </lineage>
</organism>
<feature type="non-terminal residue" evidence="2">
    <location>
        <position position="179"/>
    </location>
</feature>
<sequence>MGPRLSKFEPSMLRLSKPQAKGGLTQDFQQEVRVRILSTTTNSPLLHTSTHHTPQTSIPHTRILSPAPSPWPMALARPPNPPNLPNHPQHVVSEDEMDLENAAPTRLPGRPSINPPSSVFLTLLAGIIGNPNKCLADGAATRLSKLEEHFEQLESFEARLSTLEGSRQPPQTSAIPTGT</sequence>
<proteinExistence type="predicted"/>
<name>A0A0L6U806_9BASI</name>
<dbReference type="VEuPathDB" id="FungiDB:VP01_895g4"/>
<gene>
    <name evidence="2" type="ORF">VP01_895g4</name>
</gene>
<keyword evidence="3" id="KW-1185">Reference proteome</keyword>
<dbReference type="Proteomes" id="UP000037035">
    <property type="component" value="Unassembled WGS sequence"/>
</dbReference>
<dbReference type="AlphaFoldDB" id="A0A0L6U806"/>
<evidence type="ECO:0000313" key="2">
    <source>
        <dbReference type="EMBL" id="KNZ44651.1"/>
    </source>
</evidence>
<feature type="region of interest" description="Disordered" evidence="1">
    <location>
        <begin position="1"/>
        <end position="25"/>
    </location>
</feature>
<protein>
    <submittedName>
        <fullName evidence="2">Uncharacterized protein</fullName>
    </submittedName>
</protein>
<feature type="compositionally biased region" description="Polar residues" evidence="1">
    <location>
        <begin position="163"/>
        <end position="179"/>
    </location>
</feature>
<evidence type="ECO:0000313" key="3">
    <source>
        <dbReference type="Proteomes" id="UP000037035"/>
    </source>
</evidence>
<reference evidence="2 3" key="1">
    <citation type="submission" date="2015-08" db="EMBL/GenBank/DDBJ databases">
        <title>Next Generation Sequencing and Analysis of the Genome of Puccinia sorghi L Schw, the Causal Agent of Maize Common Rust.</title>
        <authorList>
            <person name="Rochi L."/>
            <person name="Burguener G."/>
            <person name="Darino M."/>
            <person name="Turjanski A."/>
            <person name="Kreff E."/>
            <person name="Dieguez M.J."/>
            <person name="Sacco F."/>
        </authorList>
    </citation>
    <scope>NUCLEOTIDE SEQUENCE [LARGE SCALE GENOMIC DNA]</scope>
    <source>
        <strain evidence="2 3">RO10H11247</strain>
    </source>
</reference>
<feature type="region of interest" description="Disordered" evidence="1">
    <location>
        <begin position="160"/>
        <end position="179"/>
    </location>
</feature>
<accession>A0A0L6U806</accession>
<evidence type="ECO:0000256" key="1">
    <source>
        <dbReference type="SAM" id="MobiDB-lite"/>
    </source>
</evidence>
<dbReference type="EMBL" id="LAVV01014559">
    <property type="protein sequence ID" value="KNZ44651.1"/>
    <property type="molecule type" value="Genomic_DNA"/>
</dbReference>